<comment type="caution">
    <text evidence="11">The sequence shown here is derived from an EMBL/GenBank/DDBJ whole genome shotgun (WGS) entry which is preliminary data.</text>
</comment>
<dbReference type="GO" id="GO:0055085">
    <property type="term" value="P:transmembrane transport"/>
    <property type="evidence" value="ECO:0007669"/>
    <property type="project" value="InterPro"/>
</dbReference>
<evidence type="ECO:0000256" key="1">
    <source>
        <dbReference type="ARBA" id="ARBA00004651"/>
    </source>
</evidence>
<dbReference type="CDD" id="cd06261">
    <property type="entry name" value="TM_PBP2"/>
    <property type="match status" value="1"/>
</dbReference>
<accession>A0A7X3FEF0</accession>
<keyword evidence="8 9" id="KW-0472">Membrane</keyword>
<dbReference type="AlphaFoldDB" id="A0A7X3FEF0"/>
<feature type="transmembrane region" description="Helical" evidence="9">
    <location>
        <begin position="191"/>
        <end position="216"/>
    </location>
</feature>
<organism evidence="11 12">
    <name type="scientific">Paenibacillus lutrae</name>
    <dbReference type="NCBI Taxonomy" id="2078573"/>
    <lineage>
        <taxon>Bacteria</taxon>
        <taxon>Bacillati</taxon>
        <taxon>Bacillota</taxon>
        <taxon>Bacilli</taxon>
        <taxon>Bacillales</taxon>
        <taxon>Paenibacillaceae</taxon>
        <taxon>Paenibacillus</taxon>
    </lineage>
</organism>
<sequence>MVLFQRANQRAKFQRTKPLVYILLALILVLFLFPVYWLVSVSLRTNGELFQFPPRWFPAQWTFQSYRDIVLSKEFLMFYRNTAVVAAGSSLLTILVSVLAGYGFSRFRFRGSHLLLVFFLSSQMFPAVTLLIGLYTLYSKLHLLNTLPALILAATTTALPFSIMMMKTFIDGIGGELEEAAEVDGATRLRALVHIILPLTKPGIMAVTIYTFLVAWDDFLFGMTLVRDLEMRTLSPGLSLTFLGEFNTDWSGATAAAVTATTPLVVLFLFLQRYMVEGLTAGGIKE</sequence>
<dbReference type="EMBL" id="RHLK01000001">
    <property type="protein sequence ID" value="MVO98174.1"/>
    <property type="molecule type" value="Genomic_DNA"/>
</dbReference>
<dbReference type="InterPro" id="IPR000515">
    <property type="entry name" value="MetI-like"/>
</dbReference>
<keyword evidence="6 9" id="KW-0812">Transmembrane</keyword>
<dbReference type="RefSeq" id="WP_157332115.1">
    <property type="nucleotide sequence ID" value="NZ_RHLK01000001.1"/>
</dbReference>
<protein>
    <submittedName>
        <fullName evidence="11">ABC transporter permease subunit</fullName>
    </submittedName>
</protein>
<evidence type="ECO:0000259" key="10">
    <source>
        <dbReference type="PROSITE" id="PS50928"/>
    </source>
</evidence>
<dbReference type="SUPFAM" id="SSF161098">
    <property type="entry name" value="MetI-like"/>
    <property type="match status" value="1"/>
</dbReference>
<evidence type="ECO:0000256" key="9">
    <source>
        <dbReference type="RuleBase" id="RU363032"/>
    </source>
</evidence>
<evidence type="ECO:0000256" key="4">
    <source>
        <dbReference type="ARBA" id="ARBA00022475"/>
    </source>
</evidence>
<dbReference type="InterPro" id="IPR035906">
    <property type="entry name" value="MetI-like_sf"/>
</dbReference>
<feature type="transmembrane region" description="Helical" evidence="9">
    <location>
        <begin position="150"/>
        <end position="170"/>
    </location>
</feature>
<dbReference type="PANTHER" id="PTHR32243">
    <property type="entry name" value="MALTOSE TRANSPORT SYSTEM PERMEASE-RELATED"/>
    <property type="match status" value="1"/>
</dbReference>
<feature type="transmembrane region" description="Helical" evidence="9">
    <location>
        <begin position="20"/>
        <end position="39"/>
    </location>
</feature>
<keyword evidence="12" id="KW-1185">Reference proteome</keyword>
<evidence type="ECO:0000256" key="8">
    <source>
        <dbReference type="ARBA" id="ARBA00023136"/>
    </source>
</evidence>
<evidence type="ECO:0000256" key="2">
    <source>
        <dbReference type="ARBA" id="ARBA00009047"/>
    </source>
</evidence>
<dbReference type="InterPro" id="IPR050901">
    <property type="entry name" value="BP-dep_ABC_trans_perm"/>
</dbReference>
<feature type="domain" description="ABC transmembrane type-1" evidence="10">
    <location>
        <begin position="79"/>
        <end position="271"/>
    </location>
</feature>
<keyword evidence="5" id="KW-0762">Sugar transport</keyword>
<evidence type="ECO:0000256" key="3">
    <source>
        <dbReference type="ARBA" id="ARBA00022448"/>
    </source>
</evidence>
<comment type="subcellular location">
    <subcellularLocation>
        <location evidence="1 9">Cell membrane</location>
        <topology evidence="1 9">Multi-pass membrane protein</topology>
    </subcellularLocation>
</comment>
<feature type="transmembrane region" description="Helical" evidence="9">
    <location>
        <begin position="83"/>
        <end position="102"/>
    </location>
</feature>
<feature type="transmembrane region" description="Helical" evidence="9">
    <location>
        <begin position="114"/>
        <end position="138"/>
    </location>
</feature>
<dbReference type="Gene3D" id="1.10.3720.10">
    <property type="entry name" value="MetI-like"/>
    <property type="match status" value="1"/>
</dbReference>
<dbReference type="Proteomes" id="UP000490800">
    <property type="component" value="Unassembled WGS sequence"/>
</dbReference>
<evidence type="ECO:0000313" key="11">
    <source>
        <dbReference type="EMBL" id="MVO98174.1"/>
    </source>
</evidence>
<dbReference type="PROSITE" id="PS50928">
    <property type="entry name" value="ABC_TM1"/>
    <property type="match status" value="1"/>
</dbReference>
<evidence type="ECO:0000256" key="7">
    <source>
        <dbReference type="ARBA" id="ARBA00022989"/>
    </source>
</evidence>
<evidence type="ECO:0000313" key="12">
    <source>
        <dbReference type="Proteomes" id="UP000490800"/>
    </source>
</evidence>
<keyword evidence="3 9" id="KW-0813">Transport</keyword>
<name>A0A7X3FEF0_9BACL</name>
<dbReference type="GO" id="GO:0005886">
    <property type="term" value="C:plasma membrane"/>
    <property type="evidence" value="ECO:0007669"/>
    <property type="project" value="UniProtKB-SubCell"/>
</dbReference>
<evidence type="ECO:0000256" key="5">
    <source>
        <dbReference type="ARBA" id="ARBA00022597"/>
    </source>
</evidence>
<reference evidence="11 12" key="1">
    <citation type="journal article" date="2019" name="Microorganisms">
        <title>Paenibacillus lutrae sp. nov., A Chitinolytic Species Isolated from A River Otter in Castril Natural Park, Granada, Spain.</title>
        <authorList>
            <person name="Rodriguez M."/>
            <person name="Reina J.C."/>
            <person name="Bejar V."/>
            <person name="Llamas I."/>
        </authorList>
    </citation>
    <scope>NUCLEOTIDE SEQUENCE [LARGE SCALE GENOMIC DNA]</scope>
    <source>
        <strain evidence="11 12">N10</strain>
    </source>
</reference>
<dbReference type="OrthoDB" id="9810086at2"/>
<keyword evidence="7 9" id="KW-1133">Transmembrane helix</keyword>
<evidence type="ECO:0000256" key="6">
    <source>
        <dbReference type="ARBA" id="ARBA00022692"/>
    </source>
</evidence>
<keyword evidence="4" id="KW-1003">Cell membrane</keyword>
<proteinExistence type="inferred from homology"/>
<comment type="similarity">
    <text evidence="2">Belongs to the binding-protein-dependent transport system permease family. MalFG subfamily.</text>
</comment>
<feature type="transmembrane region" description="Helical" evidence="9">
    <location>
        <begin position="250"/>
        <end position="271"/>
    </location>
</feature>
<dbReference type="PANTHER" id="PTHR32243:SF50">
    <property type="entry name" value="MALTOSE_MALTODEXTRIN TRANSPORT SYSTEM PERMEASE PROTEIN MALG"/>
    <property type="match status" value="1"/>
</dbReference>
<dbReference type="Pfam" id="PF00528">
    <property type="entry name" value="BPD_transp_1"/>
    <property type="match status" value="1"/>
</dbReference>
<gene>
    <name evidence="11" type="ORF">EDM21_01230</name>
</gene>